<dbReference type="NCBIfam" id="TIGR02637">
    <property type="entry name" value="RhaS"/>
    <property type="match status" value="1"/>
</dbReference>
<comment type="subcellular location">
    <subcellularLocation>
        <location evidence="1">Cell envelope</location>
    </subcellularLocation>
</comment>
<name>A0ABP7B9M1_9ACTN</name>
<accession>A0ABP7B9M1</accession>
<organism evidence="4 5">
    <name type="scientific">Nonomuraea antimicrobica</name>
    <dbReference type="NCBI Taxonomy" id="561173"/>
    <lineage>
        <taxon>Bacteria</taxon>
        <taxon>Bacillati</taxon>
        <taxon>Actinomycetota</taxon>
        <taxon>Actinomycetes</taxon>
        <taxon>Streptosporangiales</taxon>
        <taxon>Streptosporangiaceae</taxon>
        <taxon>Nonomuraea</taxon>
    </lineage>
</organism>
<reference evidence="5" key="1">
    <citation type="journal article" date="2019" name="Int. J. Syst. Evol. Microbiol.">
        <title>The Global Catalogue of Microorganisms (GCM) 10K type strain sequencing project: providing services to taxonomists for standard genome sequencing and annotation.</title>
        <authorList>
            <consortium name="The Broad Institute Genomics Platform"/>
            <consortium name="The Broad Institute Genome Sequencing Center for Infectious Disease"/>
            <person name="Wu L."/>
            <person name="Ma J."/>
        </authorList>
    </citation>
    <scope>NUCLEOTIDE SEQUENCE [LARGE SCALE GENOMIC DNA]</scope>
    <source>
        <strain evidence="5">JCM 16904</strain>
    </source>
</reference>
<dbReference type="RefSeq" id="WP_344874149.1">
    <property type="nucleotide sequence ID" value="NZ_BAAAZP010000019.1"/>
</dbReference>
<evidence type="ECO:0000256" key="2">
    <source>
        <dbReference type="SAM" id="SignalP"/>
    </source>
</evidence>
<evidence type="ECO:0000259" key="3">
    <source>
        <dbReference type="Pfam" id="PF13407"/>
    </source>
</evidence>
<dbReference type="InterPro" id="IPR013459">
    <property type="entry name" value="RhaS"/>
</dbReference>
<gene>
    <name evidence="4" type="primary">rhaS</name>
    <name evidence="4" type="ORF">GCM10022224_013940</name>
</gene>
<keyword evidence="5" id="KW-1185">Reference proteome</keyword>
<comment type="caution">
    <text evidence="4">The sequence shown here is derived from an EMBL/GenBank/DDBJ whole genome shotgun (WGS) entry which is preliminary data.</text>
</comment>
<evidence type="ECO:0000313" key="4">
    <source>
        <dbReference type="EMBL" id="GAA3652254.1"/>
    </source>
</evidence>
<feature type="chain" id="PRO_5047043510" evidence="2">
    <location>
        <begin position="28"/>
        <end position="354"/>
    </location>
</feature>
<dbReference type="EMBL" id="BAAAZP010000019">
    <property type="protein sequence ID" value="GAA3652254.1"/>
    <property type="molecule type" value="Genomic_DNA"/>
</dbReference>
<protein>
    <submittedName>
        <fullName evidence="4">Rhamnose ABC transporter substrate-binding protein</fullName>
    </submittedName>
</protein>
<feature type="signal peptide" evidence="2">
    <location>
        <begin position="1"/>
        <end position="27"/>
    </location>
</feature>
<dbReference type="PANTHER" id="PTHR30036:SF8">
    <property type="entry name" value="ABC-TYPE SUGAR TRANSPORT SYSTEM PERIPLASMIC COMPONENT-LIKE PROTEIN"/>
    <property type="match status" value="1"/>
</dbReference>
<dbReference type="InterPro" id="IPR028082">
    <property type="entry name" value="Peripla_BP_I"/>
</dbReference>
<evidence type="ECO:0000313" key="5">
    <source>
        <dbReference type="Proteomes" id="UP001500902"/>
    </source>
</evidence>
<dbReference type="CDD" id="cd20000">
    <property type="entry name" value="PBP1_ABC_rhamnose"/>
    <property type="match status" value="1"/>
</dbReference>
<dbReference type="PROSITE" id="PS51257">
    <property type="entry name" value="PROKAR_LIPOPROTEIN"/>
    <property type="match status" value="1"/>
</dbReference>
<feature type="domain" description="Periplasmic binding protein" evidence="3">
    <location>
        <begin position="52"/>
        <end position="310"/>
    </location>
</feature>
<dbReference type="Proteomes" id="UP001500902">
    <property type="component" value="Unassembled WGS sequence"/>
</dbReference>
<dbReference type="SUPFAM" id="SSF53822">
    <property type="entry name" value="Periplasmic binding protein-like I"/>
    <property type="match status" value="1"/>
</dbReference>
<keyword evidence="2" id="KW-0732">Signal</keyword>
<dbReference type="InterPro" id="IPR025997">
    <property type="entry name" value="SBP_2_dom"/>
</dbReference>
<sequence>MAATSRGGRAIALAVLAAFSLAVTGCAAQEEPATPQPGASGAAATIKEGLKIAFLPKQVNNPYFDASDNKGGKVAVAEFKGVYSQTGPSEASPSAQVSYINTLSQQGADAIVVSANDKDALCGALNEARQAGAKVVTYDSDTNPACRDAFINQASAEGIAASQIKLISEAVGPDGGEIAILSATANATNQNAWIEMMKTELAKPENAKLKLVATVYGDDDDQKSFQEAQGLLARYPDLKGIVSPTTVGVAAAARYLSGSEYKGKVRLTGLGTPNQMRAYVKDGTVGSFALWNPSELGYLAAYTGAALASGLITGKEGGTFTAGRLGEYTVGEDGVVLLGDPFVFTAENIDDFDF</sequence>
<dbReference type="PANTHER" id="PTHR30036">
    <property type="entry name" value="D-XYLOSE-BINDING PERIPLASMIC PROTEIN"/>
    <property type="match status" value="1"/>
</dbReference>
<proteinExistence type="predicted"/>
<evidence type="ECO:0000256" key="1">
    <source>
        <dbReference type="ARBA" id="ARBA00004196"/>
    </source>
</evidence>
<dbReference type="Gene3D" id="3.40.50.2300">
    <property type="match status" value="2"/>
</dbReference>
<dbReference type="Pfam" id="PF13407">
    <property type="entry name" value="Peripla_BP_4"/>
    <property type="match status" value="1"/>
</dbReference>
<dbReference type="InterPro" id="IPR050555">
    <property type="entry name" value="Bact_Solute-Bind_Prot2"/>
</dbReference>